<dbReference type="GO" id="GO:0019305">
    <property type="term" value="P:dTDP-rhamnose biosynthetic process"/>
    <property type="evidence" value="ECO:0007669"/>
    <property type="project" value="UniProtKB-UniPathway"/>
</dbReference>
<keyword evidence="8" id="KW-1185">Reference proteome</keyword>
<dbReference type="InterPro" id="IPR014710">
    <property type="entry name" value="RmlC-like_jellyroll"/>
</dbReference>
<sequence length="481" mass="52708">MTEQLTVSHSPIPDLLVIELPVHGDARGWFKENWQREAMLAAGLPDFGPVQNNISYNAEPGTTRGMHAEPWDKLVSVASGRIFGAWVDLREGPSFGRVFTLELGPDRAVFVPRGVANGYQTLEAGTAYSYLVNDHWSPEAAYTFLNVAGDTTRIAWPIPLERAVLSDKDRQHPALEMVSPVPPRATLVTGAGGQLGRALRRVFPRADFVARDDLDVTAPDQLARVPWRQYDTIINAAAYTKVDEAETPDGRSSAWAANAEAVASLARVAAQHRLTLVHVSSDYVFDGTRSVHTEDEPFSPLGAYGQSKAAGDIAARTAPHHFIVRTSWVIGDGSNFVRTIRDMARNGLSPSVVDDQYGRLTFAEDLARGIRHLLDSRAPWGTYNITNAGPVQSWAGIAAQVFEACGRDGGDVRRVTTDEYGHARAIAPRPANSTLDTRKIESVGFTPRYAIDALHAYLAALEEAEQRARPHAEERWYVPVI</sequence>
<name>A0A1H4IUL7_9MICO</name>
<keyword evidence="5" id="KW-0560">Oxidoreductase</keyword>
<evidence type="ECO:0000259" key="6">
    <source>
        <dbReference type="Pfam" id="PF04321"/>
    </source>
</evidence>
<dbReference type="Gene3D" id="3.40.50.720">
    <property type="entry name" value="NAD(P)-binding Rossmann-like Domain"/>
    <property type="match status" value="1"/>
</dbReference>
<dbReference type="PANTHER" id="PTHR10491">
    <property type="entry name" value="DTDP-4-DEHYDRORHAMNOSE REDUCTASE"/>
    <property type="match status" value="1"/>
</dbReference>
<feature type="domain" description="RmlD-like substrate binding" evidence="6">
    <location>
        <begin position="186"/>
        <end position="459"/>
    </location>
</feature>
<feature type="site" description="Participates in a stacking interaction with the thymidine ring of dTDP-4-oxo-6-deoxyglucose" evidence="4">
    <location>
        <position position="136"/>
    </location>
</feature>
<dbReference type="InterPro" id="IPR036291">
    <property type="entry name" value="NAD(P)-bd_dom_sf"/>
</dbReference>
<dbReference type="Pfam" id="PF00908">
    <property type="entry name" value="dTDP_sugar_isom"/>
    <property type="match status" value="1"/>
</dbReference>
<dbReference type="GO" id="GO:0008830">
    <property type="term" value="F:dTDP-4-dehydrorhamnose 3,5-epimerase activity"/>
    <property type="evidence" value="ECO:0007669"/>
    <property type="project" value="InterPro"/>
</dbReference>
<dbReference type="InterPro" id="IPR005913">
    <property type="entry name" value="dTDP_dehydrorham_reduct"/>
</dbReference>
<evidence type="ECO:0000256" key="4">
    <source>
        <dbReference type="PIRSR" id="PIRSR600888-3"/>
    </source>
</evidence>
<dbReference type="Pfam" id="PF04321">
    <property type="entry name" value="RmlD_sub_bind"/>
    <property type="match status" value="1"/>
</dbReference>
<protein>
    <recommendedName>
        <fullName evidence="5">dTDP-4-dehydrorhamnose reductase</fullName>
        <ecNumber evidence="5">1.1.1.133</ecNumber>
    </recommendedName>
</protein>
<dbReference type="InterPro" id="IPR029903">
    <property type="entry name" value="RmlD-like-bd"/>
</dbReference>
<proteinExistence type="inferred from homology"/>
<dbReference type="RefSeq" id="WP_218132579.1">
    <property type="nucleotide sequence ID" value="NZ_FNRY01000001.1"/>
</dbReference>
<evidence type="ECO:0000313" key="8">
    <source>
        <dbReference type="Proteomes" id="UP000199183"/>
    </source>
</evidence>
<comment type="pathway">
    <text evidence="5">Carbohydrate biosynthesis; dTDP-L-rhamnose biosynthesis.</text>
</comment>
<dbReference type="EMBL" id="FNRY01000001">
    <property type="protein sequence ID" value="SEB36998.1"/>
    <property type="molecule type" value="Genomic_DNA"/>
</dbReference>
<feature type="active site" description="Proton donor" evidence="3">
    <location>
        <position position="130"/>
    </location>
</feature>
<dbReference type="EC" id="1.1.1.133" evidence="5"/>
<dbReference type="InterPro" id="IPR000888">
    <property type="entry name" value="RmlC-like"/>
</dbReference>
<evidence type="ECO:0000256" key="3">
    <source>
        <dbReference type="PIRSR" id="PIRSR600888-1"/>
    </source>
</evidence>
<reference evidence="7 8" key="1">
    <citation type="submission" date="2016-10" db="EMBL/GenBank/DDBJ databases">
        <authorList>
            <person name="de Groot N.N."/>
        </authorList>
    </citation>
    <scope>NUCLEOTIDE SEQUENCE [LARGE SCALE GENOMIC DNA]</scope>
    <source>
        <strain evidence="7 8">DSM 21799</strain>
    </source>
</reference>
<evidence type="ECO:0000256" key="2">
    <source>
        <dbReference type="ARBA" id="ARBA00010944"/>
    </source>
</evidence>
<dbReference type="UniPathway" id="UPA00124"/>
<keyword evidence="5" id="KW-0521">NADP</keyword>
<dbReference type="SUPFAM" id="SSF51182">
    <property type="entry name" value="RmlC-like cupins"/>
    <property type="match status" value="1"/>
</dbReference>
<evidence type="ECO:0000256" key="5">
    <source>
        <dbReference type="RuleBase" id="RU364082"/>
    </source>
</evidence>
<comment type="similarity">
    <text evidence="1">Belongs to the dTDP-4-dehydrorhamnose 3,5-epimerase family.</text>
</comment>
<dbReference type="PANTHER" id="PTHR10491:SF4">
    <property type="entry name" value="METHIONINE ADENOSYLTRANSFERASE 2 SUBUNIT BETA"/>
    <property type="match status" value="1"/>
</dbReference>
<evidence type="ECO:0000313" key="7">
    <source>
        <dbReference type="EMBL" id="SEB36998.1"/>
    </source>
</evidence>
<dbReference type="Gene3D" id="2.60.120.10">
    <property type="entry name" value="Jelly Rolls"/>
    <property type="match status" value="1"/>
</dbReference>
<dbReference type="Proteomes" id="UP000199183">
    <property type="component" value="Unassembled WGS sequence"/>
</dbReference>
<dbReference type="STRING" id="640635.SAMN04489806_0223"/>
<dbReference type="Gene3D" id="3.90.25.10">
    <property type="entry name" value="UDP-galactose 4-epimerase, domain 1"/>
    <property type="match status" value="1"/>
</dbReference>
<dbReference type="InterPro" id="IPR011051">
    <property type="entry name" value="RmlC_Cupin_sf"/>
</dbReference>
<dbReference type="CDD" id="cd05254">
    <property type="entry name" value="dTDP_HR_like_SDR_e"/>
    <property type="match status" value="1"/>
</dbReference>
<gene>
    <name evidence="7" type="ORF">SAMN04489806_0223</name>
</gene>
<dbReference type="SUPFAM" id="SSF51735">
    <property type="entry name" value="NAD(P)-binding Rossmann-fold domains"/>
    <property type="match status" value="1"/>
</dbReference>
<dbReference type="CDD" id="cd00438">
    <property type="entry name" value="cupin_RmlC"/>
    <property type="match status" value="1"/>
</dbReference>
<comment type="function">
    <text evidence="5">Catalyzes the reduction of dTDP-6-deoxy-L-lyxo-4-hexulose to yield dTDP-L-rhamnose.</text>
</comment>
<organism evidence="7 8">
    <name type="scientific">Paramicrobacterium humi</name>
    <dbReference type="NCBI Taxonomy" id="640635"/>
    <lineage>
        <taxon>Bacteria</taxon>
        <taxon>Bacillati</taxon>
        <taxon>Actinomycetota</taxon>
        <taxon>Actinomycetes</taxon>
        <taxon>Micrococcales</taxon>
        <taxon>Microbacteriaceae</taxon>
        <taxon>Paramicrobacterium</taxon>
    </lineage>
</organism>
<evidence type="ECO:0000256" key="1">
    <source>
        <dbReference type="ARBA" id="ARBA00010154"/>
    </source>
</evidence>
<comment type="similarity">
    <text evidence="2 5">Belongs to the dTDP-4-dehydrorhamnose reductase family.</text>
</comment>
<accession>A0A1H4IUL7</accession>
<feature type="active site" description="Proton acceptor" evidence="3">
    <location>
        <position position="67"/>
    </location>
</feature>
<dbReference type="GO" id="GO:0008831">
    <property type="term" value="F:dTDP-4-dehydrorhamnose reductase activity"/>
    <property type="evidence" value="ECO:0007669"/>
    <property type="project" value="UniProtKB-EC"/>
</dbReference>
<dbReference type="AlphaFoldDB" id="A0A1H4IUL7"/>